<dbReference type="InterPro" id="IPR020471">
    <property type="entry name" value="AKR"/>
</dbReference>
<accession>A0ABP4L2P9</accession>
<organism evidence="3 4">
    <name type="scientific">Dactylosporangium maewongense</name>
    <dbReference type="NCBI Taxonomy" id="634393"/>
    <lineage>
        <taxon>Bacteria</taxon>
        <taxon>Bacillati</taxon>
        <taxon>Actinomycetota</taxon>
        <taxon>Actinomycetes</taxon>
        <taxon>Micromonosporales</taxon>
        <taxon>Micromonosporaceae</taxon>
        <taxon>Dactylosporangium</taxon>
    </lineage>
</organism>
<evidence type="ECO:0000256" key="1">
    <source>
        <dbReference type="ARBA" id="ARBA00023002"/>
    </source>
</evidence>
<keyword evidence="1" id="KW-0560">Oxidoreductase</keyword>
<evidence type="ECO:0000313" key="3">
    <source>
        <dbReference type="EMBL" id="GAA1514728.1"/>
    </source>
</evidence>
<evidence type="ECO:0000313" key="4">
    <source>
        <dbReference type="Proteomes" id="UP001501470"/>
    </source>
</evidence>
<dbReference type="EMBL" id="BAAAQD010000005">
    <property type="protein sequence ID" value="GAA1514728.1"/>
    <property type="molecule type" value="Genomic_DNA"/>
</dbReference>
<dbReference type="PRINTS" id="PR00069">
    <property type="entry name" value="ALDKETRDTASE"/>
</dbReference>
<proteinExistence type="predicted"/>
<keyword evidence="4" id="KW-1185">Reference proteome</keyword>
<comment type="caution">
    <text evidence="3">The sequence shown here is derived from an EMBL/GenBank/DDBJ whole genome shotgun (WGS) entry which is preliminary data.</text>
</comment>
<dbReference type="InterPro" id="IPR023210">
    <property type="entry name" value="NADP_OxRdtase_dom"/>
</dbReference>
<dbReference type="InterPro" id="IPR036812">
    <property type="entry name" value="NAD(P)_OxRdtase_dom_sf"/>
</dbReference>
<reference evidence="4" key="1">
    <citation type="journal article" date="2019" name="Int. J. Syst. Evol. Microbiol.">
        <title>The Global Catalogue of Microorganisms (GCM) 10K type strain sequencing project: providing services to taxonomists for standard genome sequencing and annotation.</title>
        <authorList>
            <consortium name="The Broad Institute Genomics Platform"/>
            <consortium name="The Broad Institute Genome Sequencing Center for Infectious Disease"/>
            <person name="Wu L."/>
            <person name="Ma J."/>
        </authorList>
    </citation>
    <scope>NUCLEOTIDE SEQUENCE [LARGE SCALE GENOMIC DNA]</scope>
    <source>
        <strain evidence="4">JCM 15933</strain>
    </source>
</reference>
<dbReference type="Gene3D" id="3.20.20.100">
    <property type="entry name" value="NADP-dependent oxidoreductase domain"/>
    <property type="match status" value="1"/>
</dbReference>
<gene>
    <name evidence="3" type="ORF">GCM10009827_031820</name>
</gene>
<dbReference type="Pfam" id="PF00248">
    <property type="entry name" value="Aldo_ket_red"/>
    <property type="match status" value="1"/>
</dbReference>
<protein>
    <submittedName>
        <fullName evidence="3">Aldo/keto reductase</fullName>
    </submittedName>
</protein>
<evidence type="ECO:0000259" key="2">
    <source>
        <dbReference type="Pfam" id="PF00248"/>
    </source>
</evidence>
<feature type="domain" description="NADP-dependent oxidoreductase" evidence="2">
    <location>
        <begin position="26"/>
        <end position="286"/>
    </location>
</feature>
<name>A0ABP4L2P9_9ACTN</name>
<dbReference type="Proteomes" id="UP001501470">
    <property type="component" value="Unassembled WGS sequence"/>
</dbReference>
<dbReference type="PANTHER" id="PTHR43625">
    <property type="entry name" value="AFLATOXIN B1 ALDEHYDE REDUCTASE"/>
    <property type="match status" value="1"/>
</dbReference>
<dbReference type="PANTHER" id="PTHR43625:SF40">
    <property type="entry name" value="ALDO-KETO REDUCTASE YAKC [NADP(+)]"/>
    <property type="match status" value="1"/>
</dbReference>
<dbReference type="InterPro" id="IPR050791">
    <property type="entry name" value="Aldo-Keto_reductase"/>
</dbReference>
<dbReference type="RefSeq" id="WP_344502662.1">
    <property type="nucleotide sequence ID" value="NZ_BAAAQD010000005.1"/>
</dbReference>
<sequence length="288" mass="30710">MSEQTSVHAAAAAGTIDLGGDLTVNRLGFGAMRVTGTGIWGDPPSRADAVAVLRRAVELGVNFIDTADSYGPDVSEELIAEALHPYADDLVIATKGGLERPGPGEWTSNGDPAHLRRALEGSLRKLRLEQIPLYQFHRPDPNVPFEDSVGALVELKDAGKIRHIGLSNVTEEQLRVAQRLTPVVSIQNRYNVDDRGSESLVDLCEQESIVFLPWAPIQNLDGVTAVEEIAARYGITTRQLVLTWLLARSPAMLPIPGTGSVAHLESNVAAASVALTPAEVATITAATS</sequence>
<dbReference type="SUPFAM" id="SSF51430">
    <property type="entry name" value="NAD(P)-linked oxidoreductase"/>
    <property type="match status" value="1"/>
</dbReference>
<dbReference type="CDD" id="cd19088">
    <property type="entry name" value="AKR_AKR13B1"/>
    <property type="match status" value="1"/>
</dbReference>